<organism evidence="2 3">
    <name type="scientific">Halomonas elongata (strain ATCC 33173 / DSM 2581 / NBRC 15536 / NCIMB 2198 / 1H9)</name>
    <dbReference type="NCBI Taxonomy" id="768066"/>
    <lineage>
        <taxon>Bacteria</taxon>
        <taxon>Pseudomonadati</taxon>
        <taxon>Pseudomonadota</taxon>
        <taxon>Gammaproteobacteria</taxon>
        <taxon>Oceanospirillales</taxon>
        <taxon>Halomonadaceae</taxon>
        <taxon>Halomonas</taxon>
    </lineage>
</organism>
<evidence type="ECO:0000313" key="3">
    <source>
        <dbReference type="Proteomes" id="UP001322512"/>
    </source>
</evidence>
<gene>
    <name evidence="2" type="ORF">SR933_14965</name>
</gene>
<sequence>MTLKERLKQLKAGADRQAAELGHEDVAGAAVAFGRVTGRALGNVVHDAGKLMLAFVPEDDGQDTPSKRADKNAPGKTWASTGEGFQGLAEGPDGFGYYQNGHHAKGE</sequence>
<dbReference type="GeneID" id="91011962"/>
<proteinExistence type="predicted"/>
<dbReference type="RefSeq" id="WP_157953428.1">
    <property type="nucleotide sequence ID" value="NC_014532.2"/>
</dbReference>
<keyword evidence="3" id="KW-1185">Reference proteome</keyword>
<dbReference type="Proteomes" id="UP001322512">
    <property type="component" value="Chromosome"/>
</dbReference>
<name>A0ABZ0T798_HALED</name>
<reference evidence="2 3" key="1">
    <citation type="submission" date="2023-11" db="EMBL/GenBank/DDBJ databases">
        <title>MicrobeMod: A computational toolkit for identifying prokaryotic methylation and restriction-modification with nanopore sequencing.</title>
        <authorList>
            <person name="Crits-Christoph A."/>
            <person name="Kang S.C."/>
            <person name="Lee H."/>
            <person name="Ostrov N."/>
        </authorList>
    </citation>
    <scope>NUCLEOTIDE SEQUENCE [LARGE SCALE GENOMIC DNA]</scope>
    <source>
        <strain evidence="2 3">ATCC 33173</strain>
    </source>
</reference>
<evidence type="ECO:0000313" key="2">
    <source>
        <dbReference type="EMBL" id="WPU46540.1"/>
    </source>
</evidence>
<accession>A0ABZ0T798</accession>
<evidence type="ECO:0000256" key="1">
    <source>
        <dbReference type="SAM" id="MobiDB-lite"/>
    </source>
</evidence>
<dbReference type="EMBL" id="CP139472">
    <property type="protein sequence ID" value="WPU46540.1"/>
    <property type="molecule type" value="Genomic_DNA"/>
</dbReference>
<protein>
    <submittedName>
        <fullName evidence="2">Uncharacterized protein</fullName>
    </submittedName>
</protein>
<feature type="region of interest" description="Disordered" evidence="1">
    <location>
        <begin position="57"/>
        <end position="85"/>
    </location>
</feature>